<dbReference type="InterPro" id="IPR008080">
    <property type="entry name" value="Parvalbumin"/>
</dbReference>
<dbReference type="GO" id="GO:0005737">
    <property type="term" value="C:cytoplasm"/>
    <property type="evidence" value="ECO:0007669"/>
    <property type="project" value="TreeGrafter"/>
</dbReference>
<dbReference type="Pfam" id="PF13499">
    <property type="entry name" value="EF-hand_7"/>
    <property type="match status" value="1"/>
</dbReference>
<evidence type="ECO:0000256" key="5">
    <source>
        <dbReference type="PIRSR" id="PIRSR608080-1"/>
    </source>
</evidence>
<reference evidence="8" key="1">
    <citation type="submission" date="2025-08" db="UniProtKB">
        <authorList>
            <consortium name="Ensembl"/>
        </authorList>
    </citation>
    <scope>IDENTIFICATION</scope>
</reference>
<evidence type="ECO:0000259" key="7">
    <source>
        <dbReference type="PROSITE" id="PS50222"/>
    </source>
</evidence>
<dbReference type="InterPro" id="IPR018247">
    <property type="entry name" value="EF_Hand_1_Ca_BS"/>
</dbReference>
<evidence type="ECO:0000313" key="8">
    <source>
        <dbReference type="Ensembl" id="ENSPMGP00000001047.1"/>
    </source>
</evidence>
<dbReference type="PANTHER" id="PTHR11653:SF2">
    <property type="entry name" value="PARVALBUMIN ALPHA"/>
    <property type="match status" value="1"/>
</dbReference>
<keyword evidence="4 5" id="KW-0106">Calcium</keyword>
<dbReference type="InterPro" id="IPR011992">
    <property type="entry name" value="EF-hand-dom_pair"/>
</dbReference>
<dbReference type="PROSITE" id="PS00018">
    <property type="entry name" value="EF_HAND_1"/>
    <property type="match status" value="2"/>
</dbReference>
<evidence type="ECO:0000256" key="3">
    <source>
        <dbReference type="ARBA" id="ARBA00022737"/>
    </source>
</evidence>
<evidence type="ECO:0000256" key="1">
    <source>
        <dbReference type="ARBA" id="ARBA00009753"/>
    </source>
</evidence>
<keyword evidence="2 5" id="KW-0479">Metal-binding</keyword>
<evidence type="ECO:0000256" key="2">
    <source>
        <dbReference type="ARBA" id="ARBA00022723"/>
    </source>
</evidence>
<feature type="binding site" evidence="5">
    <location>
        <position position="74"/>
    </location>
    <ligand>
        <name>Ca(2+)</name>
        <dbReference type="ChEBI" id="CHEBI:29108"/>
        <label>1</label>
    </ligand>
</feature>
<keyword evidence="9" id="KW-1185">Reference proteome</keyword>
<proteinExistence type="inferred from homology"/>
<dbReference type="PANTHER" id="PTHR11653">
    <property type="entry name" value="PARVALBUMIN ALPHA"/>
    <property type="match status" value="1"/>
</dbReference>
<reference evidence="8" key="2">
    <citation type="submission" date="2025-09" db="UniProtKB">
        <authorList>
            <consortium name="Ensembl"/>
        </authorList>
    </citation>
    <scope>IDENTIFICATION</scope>
</reference>
<dbReference type="Ensembl" id="ENSPMGT00000001107.1">
    <property type="protein sequence ID" value="ENSPMGP00000001047.1"/>
    <property type="gene ID" value="ENSPMGG00000000952.1"/>
</dbReference>
<feature type="binding site" evidence="5">
    <location>
        <position position="120"/>
    </location>
    <ligand>
        <name>Ca(2+)</name>
        <dbReference type="ChEBI" id="CHEBI:29108"/>
        <label>1</label>
    </ligand>
</feature>
<comment type="function">
    <text evidence="6">In muscle, parvalbumin is thought to be involved in relaxation after contraction. It binds two calcium ions.</text>
</comment>
<dbReference type="Proteomes" id="UP000261520">
    <property type="component" value="Unplaced"/>
</dbReference>
<dbReference type="InterPro" id="IPR002048">
    <property type="entry name" value="EF_hand_dom"/>
</dbReference>
<feature type="binding site" evidence="5">
    <location>
        <position position="111"/>
    </location>
    <ligand>
        <name>Ca(2+)</name>
        <dbReference type="ChEBI" id="CHEBI:29108"/>
        <label>1</label>
    </ligand>
</feature>
<evidence type="ECO:0000313" key="9">
    <source>
        <dbReference type="Proteomes" id="UP000261520"/>
    </source>
</evidence>
<feature type="binding site" evidence="5">
    <location>
        <position position="79"/>
    </location>
    <ligand>
        <name>Ca(2+)</name>
        <dbReference type="ChEBI" id="CHEBI:29108"/>
        <label>1</label>
    </ligand>
</feature>
<feature type="binding site" evidence="5">
    <location>
        <position position="113"/>
    </location>
    <ligand>
        <name>Ca(2+)</name>
        <dbReference type="ChEBI" id="CHEBI:29108"/>
        <label>1</label>
    </ligand>
</feature>
<feature type="binding site" evidence="5">
    <location>
        <position position="72"/>
    </location>
    <ligand>
        <name>Ca(2+)</name>
        <dbReference type="ChEBI" id="CHEBI:29108"/>
        <label>1</label>
    </ligand>
</feature>
<name>A0A3B3Z8X7_9GOBI</name>
<evidence type="ECO:0000256" key="6">
    <source>
        <dbReference type="RuleBase" id="RU368048"/>
    </source>
</evidence>
<feature type="domain" description="EF-hand" evidence="7">
    <location>
        <begin position="55"/>
        <end position="90"/>
    </location>
</feature>
<dbReference type="PROSITE" id="PS50222">
    <property type="entry name" value="EF_HAND_2"/>
    <property type="match status" value="2"/>
</dbReference>
<feature type="domain" description="EF-hand" evidence="7">
    <location>
        <begin position="96"/>
        <end position="131"/>
    </location>
</feature>
<accession>A0A3B3Z8X7</accession>
<keyword evidence="3" id="KW-0677">Repeat</keyword>
<organism evidence="8 9">
    <name type="scientific">Periophthalmus magnuspinnatus</name>
    <dbReference type="NCBI Taxonomy" id="409849"/>
    <lineage>
        <taxon>Eukaryota</taxon>
        <taxon>Metazoa</taxon>
        <taxon>Chordata</taxon>
        <taxon>Craniata</taxon>
        <taxon>Vertebrata</taxon>
        <taxon>Euteleostomi</taxon>
        <taxon>Actinopterygii</taxon>
        <taxon>Neopterygii</taxon>
        <taxon>Teleostei</taxon>
        <taxon>Neoteleostei</taxon>
        <taxon>Acanthomorphata</taxon>
        <taxon>Gobiaria</taxon>
        <taxon>Gobiiformes</taxon>
        <taxon>Gobioidei</taxon>
        <taxon>Gobiidae</taxon>
        <taxon>Oxudercinae</taxon>
        <taxon>Periophthalmus</taxon>
    </lineage>
</organism>
<evidence type="ECO:0000256" key="4">
    <source>
        <dbReference type="ARBA" id="ARBA00022837"/>
    </source>
</evidence>
<protein>
    <recommendedName>
        <fullName evidence="6">Parvalbumin</fullName>
    </recommendedName>
</protein>
<dbReference type="FunFam" id="1.10.238.10:FF:000629">
    <property type="entry name" value="Parvalbumin beta 2"/>
    <property type="match status" value="1"/>
</dbReference>
<comment type="similarity">
    <text evidence="1 6">Belongs to the parvalbumin family.</text>
</comment>
<feature type="binding site" evidence="5">
    <location>
        <position position="109"/>
    </location>
    <ligand>
        <name>Ca(2+)</name>
        <dbReference type="ChEBI" id="CHEBI:29108"/>
        <label>1</label>
    </ligand>
</feature>
<dbReference type="SUPFAM" id="SSF47473">
    <property type="entry name" value="EF-hand"/>
    <property type="match status" value="1"/>
</dbReference>
<feature type="binding site" evidence="5">
    <location>
        <position position="68"/>
    </location>
    <ligand>
        <name>Ca(2+)</name>
        <dbReference type="ChEBI" id="CHEBI:29108"/>
        <label>1</label>
    </ligand>
</feature>
<dbReference type="SMART" id="SM00054">
    <property type="entry name" value="EFh"/>
    <property type="match status" value="2"/>
</dbReference>
<dbReference type="Gene3D" id="1.10.238.10">
    <property type="entry name" value="EF-hand"/>
    <property type="match status" value="1"/>
</dbReference>
<dbReference type="GO" id="GO:0005509">
    <property type="term" value="F:calcium ion binding"/>
    <property type="evidence" value="ECO:0007669"/>
    <property type="project" value="UniProtKB-UniRule"/>
</dbReference>
<dbReference type="STRING" id="409849.ENSPMGP00000001047"/>
<feature type="binding site" evidence="5">
    <location>
        <position position="70"/>
    </location>
    <ligand>
        <name>Ca(2+)</name>
        <dbReference type="ChEBI" id="CHEBI:29108"/>
        <label>1</label>
    </ligand>
</feature>
<dbReference type="PRINTS" id="PR01697">
    <property type="entry name" value="PARVALBUMIN"/>
</dbReference>
<dbReference type="AlphaFoldDB" id="A0A3B3Z8X7"/>
<sequence>MEDDFRPQVQRVAVAMGASLSDQEVNCIPREFRRQDSFDYRCFLEHMRQFRTEQEKEAAIKKAFTQLDRDHSGFIEWNEIKYILSTVPDSAPVVPLSDEEAESVLRAADKDGDGRIDFNEFSELVTQEKKPKK</sequence>